<dbReference type="InterPro" id="IPR027417">
    <property type="entry name" value="P-loop_NTPase"/>
</dbReference>
<name>A0A926VGF3_9CYAN</name>
<dbReference type="AlphaFoldDB" id="A0A926VGF3"/>
<comment type="caution">
    <text evidence="1">The sequence shown here is derived from an EMBL/GenBank/DDBJ whole genome shotgun (WGS) entry which is preliminary data.</text>
</comment>
<reference evidence="1" key="2">
    <citation type="submission" date="2020-08" db="EMBL/GenBank/DDBJ databases">
        <authorList>
            <person name="Chen M."/>
            <person name="Teng W."/>
            <person name="Zhao L."/>
            <person name="Hu C."/>
            <person name="Zhou Y."/>
            <person name="Han B."/>
            <person name="Song L."/>
            <person name="Shu W."/>
        </authorList>
    </citation>
    <scope>NUCLEOTIDE SEQUENCE</scope>
    <source>
        <strain evidence="1">FACHB-1375</strain>
    </source>
</reference>
<organism evidence="1 2">
    <name type="scientific">Aerosakkonema funiforme FACHB-1375</name>
    <dbReference type="NCBI Taxonomy" id="2949571"/>
    <lineage>
        <taxon>Bacteria</taxon>
        <taxon>Bacillati</taxon>
        <taxon>Cyanobacteriota</taxon>
        <taxon>Cyanophyceae</taxon>
        <taxon>Oscillatoriophycideae</taxon>
        <taxon>Aerosakkonematales</taxon>
        <taxon>Aerosakkonemataceae</taxon>
        <taxon>Aerosakkonema</taxon>
    </lineage>
</organism>
<reference evidence="1" key="1">
    <citation type="journal article" date="2015" name="ISME J.">
        <title>Draft Genome Sequence of Streptomyces incarnatus NRRL8089, which Produces the Nucleoside Antibiotic Sinefungin.</title>
        <authorList>
            <person name="Oshima K."/>
            <person name="Hattori M."/>
            <person name="Shimizu H."/>
            <person name="Fukuda K."/>
            <person name="Nemoto M."/>
            <person name="Inagaki K."/>
            <person name="Tamura T."/>
        </authorList>
    </citation>
    <scope>NUCLEOTIDE SEQUENCE</scope>
    <source>
        <strain evidence="1">FACHB-1375</strain>
    </source>
</reference>
<protein>
    <submittedName>
        <fullName evidence="1">Sulfotransferase</fullName>
    </submittedName>
</protein>
<dbReference type="SUPFAM" id="SSF52540">
    <property type="entry name" value="P-loop containing nucleoside triphosphate hydrolases"/>
    <property type="match status" value="1"/>
</dbReference>
<dbReference type="RefSeq" id="WP_190467219.1">
    <property type="nucleotide sequence ID" value="NZ_JACJPW010000051.1"/>
</dbReference>
<proteinExistence type="predicted"/>
<sequence>MSLPPPIFILASPRSFTSLVCAMLGQHPELYGVPELNLFVAETMEQLLQRFKGVLQFQLHGLLRTVAQLYAGEQTMLSIEMARRWNLNRLDRSTGEVYAELCQKVTPLRIVDKSPAYPINPEALERIKNTFPDACYLHLIRHPKTQGESVMKIAGGMMAKAVDSFDYSTQPPTLDPQYAWYKTQSNILEFLSKVPSSQQRRFRGEDVLGNPRLHLEQISKWLGISWNESILEAMLRPQDSPYAYLGPYGATLGNDPNFLKSPIFKQRKILPSSLEGALPWRQDGKGFIPYVFKLAQDFGYS</sequence>
<accession>A0A926VGF3</accession>
<keyword evidence="2" id="KW-1185">Reference proteome</keyword>
<dbReference type="EMBL" id="JACJPW010000051">
    <property type="protein sequence ID" value="MBD2183259.1"/>
    <property type="molecule type" value="Genomic_DNA"/>
</dbReference>
<evidence type="ECO:0000313" key="1">
    <source>
        <dbReference type="EMBL" id="MBD2183259.1"/>
    </source>
</evidence>
<dbReference type="Pfam" id="PF13469">
    <property type="entry name" value="Sulfotransfer_3"/>
    <property type="match status" value="1"/>
</dbReference>
<gene>
    <name evidence="1" type="ORF">H6G03_19695</name>
</gene>
<dbReference type="Proteomes" id="UP000641646">
    <property type="component" value="Unassembled WGS sequence"/>
</dbReference>
<evidence type="ECO:0000313" key="2">
    <source>
        <dbReference type="Proteomes" id="UP000641646"/>
    </source>
</evidence>
<dbReference type="Gene3D" id="3.40.50.300">
    <property type="entry name" value="P-loop containing nucleotide triphosphate hydrolases"/>
    <property type="match status" value="1"/>
</dbReference>